<dbReference type="EMBL" id="CAJVPU010008650">
    <property type="protein sequence ID" value="CAG8586273.1"/>
    <property type="molecule type" value="Genomic_DNA"/>
</dbReference>
<gene>
    <name evidence="1" type="ORF">DHETER_LOCUS6678</name>
</gene>
<proteinExistence type="predicted"/>
<comment type="caution">
    <text evidence="1">The sequence shown here is derived from an EMBL/GenBank/DDBJ whole genome shotgun (WGS) entry which is preliminary data.</text>
</comment>
<evidence type="ECO:0000313" key="1">
    <source>
        <dbReference type="EMBL" id="CAG8586273.1"/>
    </source>
</evidence>
<dbReference type="Proteomes" id="UP000789702">
    <property type="component" value="Unassembled WGS sequence"/>
</dbReference>
<reference evidence="1" key="1">
    <citation type="submission" date="2021-06" db="EMBL/GenBank/DDBJ databases">
        <authorList>
            <person name="Kallberg Y."/>
            <person name="Tangrot J."/>
            <person name="Rosling A."/>
        </authorList>
    </citation>
    <scope>NUCLEOTIDE SEQUENCE</scope>
    <source>
        <strain evidence="1">IL203A</strain>
    </source>
</reference>
<feature type="non-terminal residue" evidence="1">
    <location>
        <position position="70"/>
    </location>
</feature>
<protein>
    <submittedName>
        <fullName evidence="1">11376_t:CDS:1</fullName>
    </submittedName>
</protein>
<evidence type="ECO:0000313" key="2">
    <source>
        <dbReference type="Proteomes" id="UP000789702"/>
    </source>
</evidence>
<organism evidence="1 2">
    <name type="scientific">Dentiscutata heterogama</name>
    <dbReference type="NCBI Taxonomy" id="1316150"/>
    <lineage>
        <taxon>Eukaryota</taxon>
        <taxon>Fungi</taxon>
        <taxon>Fungi incertae sedis</taxon>
        <taxon>Mucoromycota</taxon>
        <taxon>Glomeromycotina</taxon>
        <taxon>Glomeromycetes</taxon>
        <taxon>Diversisporales</taxon>
        <taxon>Gigasporaceae</taxon>
        <taxon>Dentiscutata</taxon>
    </lineage>
</organism>
<sequence length="70" mass="7870">MKIGPQIACQKKGDTTPWGCCMQRCTVRCVDIAHIRYFSSLSFGLIDRLSRECQIFAPSLCYSFFTVPGS</sequence>
<keyword evidence="2" id="KW-1185">Reference proteome</keyword>
<accession>A0ACA9MG14</accession>
<name>A0ACA9MG14_9GLOM</name>